<feature type="domain" description="Peptidase M14" evidence="3">
    <location>
        <begin position="108"/>
        <end position="379"/>
    </location>
</feature>
<accession>A0A0C1Z5F6</accession>
<proteinExistence type="inferred from homology"/>
<dbReference type="RefSeq" id="WP_052556949.1">
    <property type="nucleotide sequence ID" value="NZ_JMCC02000117.1"/>
</dbReference>
<dbReference type="GO" id="GO:0006508">
    <property type="term" value="P:proteolysis"/>
    <property type="evidence" value="ECO:0007669"/>
    <property type="project" value="InterPro"/>
</dbReference>
<dbReference type="EMBL" id="JMCC02000117">
    <property type="protein sequence ID" value="KIG12834.1"/>
    <property type="molecule type" value="Genomic_DNA"/>
</dbReference>
<comment type="caution">
    <text evidence="4">The sequence shown here is derived from an EMBL/GenBank/DDBJ whole genome shotgun (WGS) entry which is preliminary data.</text>
</comment>
<dbReference type="GO" id="GO:0004181">
    <property type="term" value="F:metallocarboxypeptidase activity"/>
    <property type="evidence" value="ECO:0007669"/>
    <property type="project" value="InterPro"/>
</dbReference>
<dbReference type="InterPro" id="IPR000834">
    <property type="entry name" value="Peptidase_M14"/>
</dbReference>
<dbReference type="Gene3D" id="3.40.630.10">
    <property type="entry name" value="Zn peptidases"/>
    <property type="match status" value="1"/>
</dbReference>
<reference evidence="4 5" key="1">
    <citation type="submission" date="2014-12" db="EMBL/GenBank/DDBJ databases">
        <title>Genome assembly of Enhygromyxa salina DSM 15201.</title>
        <authorList>
            <person name="Sharma G."/>
            <person name="Subramanian S."/>
        </authorList>
    </citation>
    <scope>NUCLEOTIDE SEQUENCE [LARGE SCALE GENOMIC DNA]</scope>
    <source>
        <strain evidence="4 5">DSM 15201</strain>
    </source>
</reference>
<evidence type="ECO:0000256" key="1">
    <source>
        <dbReference type="ARBA" id="ARBA00001947"/>
    </source>
</evidence>
<dbReference type="SUPFAM" id="SSF53187">
    <property type="entry name" value="Zn-dependent exopeptidases"/>
    <property type="match status" value="1"/>
</dbReference>
<dbReference type="Proteomes" id="UP000031599">
    <property type="component" value="Unassembled WGS sequence"/>
</dbReference>
<evidence type="ECO:0000259" key="3">
    <source>
        <dbReference type="PROSITE" id="PS52035"/>
    </source>
</evidence>
<keyword evidence="4" id="KW-0121">Carboxypeptidase</keyword>
<keyword evidence="4" id="KW-0378">Hydrolase</keyword>
<dbReference type="PROSITE" id="PS52035">
    <property type="entry name" value="PEPTIDASE_M14"/>
    <property type="match status" value="1"/>
</dbReference>
<comment type="similarity">
    <text evidence="2">Belongs to the peptidase M14 family.</text>
</comment>
<dbReference type="Pfam" id="PF00246">
    <property type="entry name" value="Peptidase_M14"/>
    <property type="match status" value="1"/>
</dbReference>
<evidence type="ECO:0000313" key="4">
    <source>
        <dbReference type="EMBL" id="KIG12834.1"/>
    </source>
</evidence>
<organism evidence="4 5">
    <name type="scientific">Enhygromyxa salina</name>
    <dbReference type="NCBI Taxonomy" id="215803"/>
    <lineage>
        <taxon>Bacteria</taxon>
        <taxon>Pseudomonadati</taxon>
        <taxon>Myxococcota</taxon>
        <taxon>Polyangia</taxon>
        <taxon>Nannocystales</taxon>
        <taxon>Nannocystaceae</taxon>
        <taxon>Enhygromyxa</taxon>
    </lineage>
</organism>
<gene>
    <name evidence="4" type="ORF">DB30_00997</name>
</gene>
<dbReference type="GO" id="GO:0008270">
    <property type="term" value="F:zinc ion binding"/>
    <property type="evidence" value="ECO:0007669"/>
    <property type="project" value="InterPro"/>
</dbReference>
<evidence type="ECO:0000313" key="5">
    <source>
        <dbReference type="Proteomes" id="UP000031599"/>
    </source>
</evidence>
<dbReference type="AlphaFoldDB" id="A0A0C1Z5F6"/>
<sequence>MHISDSFDAGNIEVLDASDPTNVQLEIRKDHGSDHFQWFYFRVSGVRGVALNLRLTNAGKASYVEGWNGYHACYSYDRQTWRRVADTSYADGTLSIRHAPDHDAVWYAYFAPYSIERHHDLVARSLQSPLVKHELLGRTLDGQDLDLLRVTHAGAAPSQAKKQCWVFARQHPGESMAEHLMDGLLARLLDPTDPVSRTLLAKADFWIVPNMNPDGSRRGHLRTNASGANLNREWLEPSMERSPEVYLVREKMRATGLHFALDVHGDEALPYNFIAGPDGVASVSEATRALQAEFEAELAAANPDFQTKHGYPVPAPGQANMTMATNWIADAFGALSMTLEMPFKDNANLPDPEFGWSPARCERLGHGALAALLRVVDRLGS</sequence>
<dbReference type="Pfam" id="PF18027">
    <property type="entry name" value="Pepdidase_M14_N"/>
    <property type="match status" value="1"/>
</dbReference>
<comment type="cofactor">
    <cofactor evidence="1">
        <name>Zn(2+)</name>
        <dbReference type="ChEBI" id="CHEBI:29105"/>
    </cofactor>
</comment>
<dbReference type="InterPro" id="IPR050821">
    <property type="entry name" value="Cytosolic_carboxypeptidase"/>
</dbReference>
<dbReference type="Gene3D" id="2.60.40.3120">
    <property type="match status" value="1"/>
</dbReference>
<dbReference type="InterPro" id="IPR040626">
    <property type="entry name" value="Pepdidase_M14_N"/>
</dbReference>
<evidence type="ECO:0000256" key="2">
    <source>
        <dbReference type="PROSITE-ProRule" id="PRU01379"/>
    </source>
</evidence>
<dbReference type="CDD" id="cd06234">
    <property type="entry name" value="M14_PaCCP-like"/>
    <property type="match status" value="1"/>
</dbReference>
<dbReference type="PANTHER" id="PTHR12756">
    <property type="entry name" value="CYTOSOLIC CARBOXYPEPTIDASE"/>
    <property type="match status" value="1"/>
</dbReference>
<feature type="active site" description="Proton donor/acceptor" evidence="2">
    <location>
        <position position="340"/>
    </location>
</feature>
<keyword evidence="4" id="KW-0645">Protease</keyword>
<name>A0A0C1Z5F6_9BACT</name>
<dbReference type="PANTHER" id="PTHR12756:SF11">
    <property type="entry name" value="CYTOSOLIC CARBOXYPEPTIDASE 1"/>
    <property type="match status" value="1"/>
</dbReference>
<protein>
    <submittedName>
        <fullName evidence="4">Zinc carboxypeptidase domain protein</fullName>
    </submittedName>
</protein>